<evidence type="ECO:0000259" key="4">
    <source>
        <dbReference type="PROSITE" id="PS50222"/>
    </source>
</evidence>
<name>A0A550CUM0_9AGAR</name>
<dbReference type="InterPro" id="IPR002048">
    <property type="entry name" value="EF_hand_dom"/>
</dbReference>
<evidence type="ECO:0000313" key="5">
    <source>
        <dbReference type="EMBL" id="TRM68478.1"/>
    </source>
</evidence>
<dbReference type="InterPro" id="IPR006685">
    <property type="entry name" value="MscS_channel_2nd"/>
</dbReference>
<sequence length="828" mass="94673">MLSDEHLDEKAAAAAAERHPDHDRSKPSVHYLNDMSAPEYHDKHFDAETASIATTDDEDELYDWSDDDDLEEEEHKYEEQMGIHRKRTGWGFKRIMTLLFSTLIGSTFLAGILVTPALLIHFYWYEKDPTDERRYVKDNVQAWLFWAAANMMISWYLAMIVDVIPILVTFFISLVWGHVSEYIKSRVELYDSVKNTFKPVLYAASGWASWVIIFAHIFKLYNLDNEETSPAPYLDRVYQVIEFLFFFALVVCLQKMLSHAIAFAFHRTAFKERIDNVAQTLRVIEVLRDYQPKPRSNRASGFNKFGFHTPTLEKTAFDFGVKKRREQRNSREIATDDGHDADGESDKDRTLVSRDKKSKGKKKSTHGFFGKGTSSSRNDQDMELMAGTSRPMTPASTSTPSPHRYPPARAGDETPEVIMQAAKVLKTAVLHDARNIKGEENDNGLSWNVNSASEAKRLARSIYSRLKHPKRSYLLPEDFTPAFQSAEEAQKGFRVFDKDNNGDLSRAEIKDTLVMVYKERRFLSRSMRDVGSALKTLDKILLFFALVVLFFISLSIFGVDIDSSLTSVYSIGIAASFIFKSTASNAFDAIMFLFVTHPYDTGDMCFVDDEIFFVKKMGLFATLFTRVDGTETYYFNSTLSTKFITNVRRSGNMFENLEMQVSWDTPMSKLDELEKMLNEWLATEQNRWFDPSTMIVLQHFDYQRYIELTIGIGHNGTWQDWGLRMARKTAFHAAVQYFCNQLDITCYNATIPVVYADPVTQQYVPEYNDPAGEGEDAAEEVAEEQQQPQSEVKTMLGFKPPASVHTSHMLRARKSRSRKGAARGVAAT</sequence>
<feature type="transmembrane region" description="Helical" evidence="3">
    <location>
        <begin position="95"/>
        <end position="124"/>
    </location>
</feature>
<dbReference type="GO" id="GO:0005262">
    <property type="term" value="F:calcium channel activity"/>
    <property type="evidence" value="ECO:0007669"/>
    <property type="project" value="TreeGrafter"/>
</dbReference>
<dbReference type="Proteomes" id="UP000320762">
    <property type="component" value="Unassembled WGS sequence"/>
</dbReference>
<feature type="transmembrane region" description="Helical" evidence="3">
    <location>
        <begin position="540"/>
        <end position="559"/>
    </location>
</feature>
<dbReference type="InterPro" id="IPR058650">
    <property type="entry name" value="Msy1/2-like"/>
</dbReference>
<dbReference type="STRING" id="97359.A0A550CUM0"/>
<reference evidence="5 6" key="1">
    <citation type="journal article" date="2019" name="New Phytol.">
        <title>Comparative genomics reveals unique wood-decay strategies and fruiting body development in the Schizophyllaceae.</title>
        <authorList>
            <person name="Almasi E."/>
            <person name="Sahu N."/>
            <person name="Krizsan K."/>
            <person name="Balint B."/>
            <person name="Kovacs G.M."/>
            <person name="Kiss B."/>
            <person name="Cseklye J."/>
            <person name="Drula E."/>
            <person name="Henrissat B."/>
            <person name="Nagy I."/>
            <person name="Chovatia M."/>
            <person name="Adam C."/>
            <person name="LaButti K."/>
            <person name="Lipzen A."/>
            <person name="Riley R."/>
            <person name="Grigoriev I.V."/>
            <person name="Nagy L.G."/>
        </authorList>
    </citation>
    <scope>NUCLEOTIDE SEQUENCE [LARGE SCALE GENOMIC DNA]</scope>
    <source>
        <strain evidence="5 6">NL-1724</strain>
    </source>
</reference>
<dbReference type="PROSITE" id="PS00018">
    <property type="entry name" value="EF_HAND_1"/>
    <property type="match status" value="1"/>
</dbReference>
<dbReference type="AlphaFoldDB" id="A0A550CUM0"/>
<feature type="region of interest" description="Disordered" evidence="2">
    <location>
        <begin position="318"/>
        <end position="411"/>
    </location>
</feature>
<comment type="caution">
    <text evidence="5">The sequence shown here is derived from an EMBL/GenBank/DDBJ whole genome shotgun (WGS) entry which is preliminary data.</text>
</comment>
<feature type="region of interest" description="Disordered" evidence="2">
    <location>
        <begin position="766"/>
        <end position="828"/>
    </location>
</feature>
<feature type="transmembrane region" description="Helical" evidence="3">
    <location>
        <begin position="241"/>
        <end position="265"/>
    </location>
</feature>
<gene>
    <name evidence="5" type="ORF">BD626DRAFT_395525</name>
</gene>
<dbReference type="SUPFAM" id="SSF47473">
    <property type="entry name" value="EF-hand"/>
    <property type="match status" value="1"/>
</dbReference>
<feature type="transmembrane region" description="Helical" evidence="3">
    <location>
        <begin position="200"/>
        <end position="221"/>
    </location>
</feature>
<feature type="compositionally biased region" description="Basic residues" evidence="2">
    <location>
        <begin position="356"/>
        <end position="365"/>
    </location>
</feature>
<dbReference type="SUPFAM" id="SSF50182">
    <property type="entry name" value="Sm-like ribonucleoproteins"/>
    <property type="match status" value="1"/>
</dbReference>
<dbReference type="PANTHER" id="PTHR31323">
    <property type="entry name" value="MECHANOSENSITIVE ION CHANNEL PROTEIN MSY2"/>
    <property type="match status" value="1"/>
</dbReference>
<dbReference type="OrthoDB" id="544685at2759"/>
<protein>
    <submittedName>
        <fullName evidence="5">Mechanosensitive ion channel-domain-containing protein</fullName>
    </submittedName>
</protein>
<dbReference type="InterPro" id="IPR011992">
    <property type="entry name" value="EF-hand-dom_pair"/>
</dbReference>
<dbReference type="GO" id="GO:0005509">
    <property type="term" value="F:calcium ion binding"/>
    <property type="evidence" value="ECO:0007669"/>
    <property type="project" value="InterPro"/>
</dbReference>
<feature type="transmembrane region" description="Helical" evidence="3">
    <location>
        <begin position="153"/>
        <end position="179"/>
    </location>
</feature>
<keyword evidence="3" id="KW-0812">Transmembrane</keyword>
<evidence type="ECO:0000313" key="6">
    <source>
        <dbReference type="Proteomes" id="UP000320762"/>
    </source>
</evidence>
<dbReference type="Gene3D" id="1.10.287.1260">
    <property type="match status" value="1"/>
</dbReference>
<dbReference type="GO" id="GO:0006874">
    <property type="term" value="P:intracellular calcium ion homeostasis"/>
    <property type="evidence" value="ECO:0007669"/>
    <property type="project" value="TreeGrafter"/>
</dbReference>
<dbReference type="Pfam" id="PF00924">
    <property type="entry name" value="MS_channel_2nd"/>
    <property type="match status" value="1"/>
</dbReference>
<evidence type="ECO:0000256" key="2">
    <source>
        <dbReference type="SAM" id="MobiDB-lite"/>
    </source>
</evidence>
<feature type="domain" description="EF-hand" evidence="4">
    <location>
        <begin position="484"/>
        <end position="519"/>
    </location>
</feature>
<dbReference type="EMBL" id="VDMD01000002">
    <property type="protein sequence ID" value="TRM68478.1"/>
    <property type="molecule type" value="Genomic_DNA"/>
</dbReference>
<dbReference type="PANTHER" id="PTHR31323:SF1">
    <property type="entry name" value="MECHANOSENSITIVE ION CHANNEL PROTEIN"/>
    <property type="match status" value="1"/>
</dbReference>
<accession>A0A550CUM0</accession>
<feature type="compositionally biased region" description="Low complexity" evidence="2">
    <location>
        <begin position="388"/>
        <end position="402"/>
    </location>
</feature>
<dbReference type="GO" id="GO:0016020">
    <property type="term" value="C:membrane"/>
    <property type="evidence" value="ECO:0007669"/>
    <property type="project" value="InterPro"/>
</dbReference>
<keyword evidence="3" id="KW-0472">Membrane</keyword>
<feature type="compositionally biased region" description="Basic residues" evidence="2">
    <location>
        <begin position="808"/>
        <end position="821"/>
    </location>
</feature>
<dbReference type="InterPro" id="IPR018247">
    <property type="entry name" value="EF_Hand_1_Ca_BS"/>
</dbReference>
<keyword evidence="3" id="KW-1133">Transmembrane helix</keyword>
<feature type="compositionally biased region" description="Basic and acidic residues" evidence="2">
    <location>
        <begin position="327"/>
        <end position="355"/>
    </location>
</feature>
<dbReference type="PROSITE" id="PS50222">
    <property type="entry name" value="EF_HAND_2"/>
    <property type="match status" value="1"/>
</dbReference>
<dbReference type="Pfam" id="PF25886">
    <property type="entry name" value="Msy1"/>
    <property type="match status" value="1"/>
</dbReference>
<proteinExistence type="predicted"/>
<evidence type="ECO:0000256" key="3">
    <source>
        <dbReference type="SAM" id="Phobius"/>
    </source>
</evidence>
<feature type="compositionally biased region" description="Acidic residues" evidence="2">
    <location>
        <begin position="772"/>
        <end position="783"/>
    </location>
</feature>
<dbReference type="InterPro" id="IPR010920">
    <property type="entry name" value="LSM_dom_sf"/>
</dbReference>
<feature type="compositionally biased region" description="Basic and acidic residues" evidence="2">
    <location>
        <begin position="1"/>
        <end position="26"/>
    </location>
</feature>
<feature type="region of interest" description="Disordered" evidence="2">
    <location>
        <begin position="1"/>
        <end position="33"/>
    </location>
</feature>
<evidence type="ECO:0000256" key="1">
    <source>
        <dbReference type="ARBA" id="ARBA00022837"/>
    </source>
</evidence>
<organism evidence="5 6">
    <name type="scientific">Schizophyllum amplum</name>
    <dbReference type="NCBI Taxonomy" id="97359"/>
    <lineage>
        <taxon>Eukaryota</taxon>
        <taxon>Fungi</taxon>
        <taxon>Dikarya</taxon>
        <taxon>Basidiomycota</taxon>
        <taxon>Agaricomycotina</taxon>
        <taxon>Agaricomycetes</taxon>
        <taxon>Agaricomycetidae</taxon>
        <taxon>Agaricales</taxon>
        <taxon>Schizophyllaceae</taxon>
        <taxon>Schizophyllum</taxon>
    </lineage>
</organism>
<keyword evidence="1" id="KW-0106">Calcium</keyword>
<keyword evidence="6" id="KW-1185">Reference proteome</keyword>